<name>A0A8C3I1B3_CHRPI</name>
<dbReference type="AlphaFoldDB" id="A0A8C3I1B3"/>
<evidence type="ECO:0000313" key="2">
    <source>
        <dbReference type="Ensembl" id="ENSCPBP00000026166.1"/>
    </source>
</evidence>
<keyword evidence="3" id="KW-1185">Reference proteome</keyword>
<dbReference type="PANTHER" id="PTHR23232">
    <property type="entry name" value="KRAB DOMAIN C2H2 ZINC FINGER"/>
    <property type="match status" value="1"/>
</dbReference>
<dbReference type="PROSITE" id="PS50805">
    <property type="entry name" value="KRAB"/>
    <property type="match status" value="1"/>
</dbReference>
<dbReference type="SUPFAM" id="SSF109640">
    <property type="entry name" value="KRAB domain (Kruppel-associated box)"/>
    <property type="match status" value="1"/>
</dbReference>
<dbReference type="InterPro" id="IPR050169">
    <property type="entry name" value="Krueppel_C2H2_ZnF"/>
</dbReference>
<dbReference type="PANTHER" id="PTHR23232:SF156">
    <property type="entry name" value="KRAB DOMAIN-CONTAINING PROTEIN"/>
    <property type="match status" value="1"/>
</dbReference>
<dbReference type="GO" id="GO:0006355">
    <property type="term" value="P:regulation of DNA-templated transcription"/>
    <property type="evidence" value="ECO:0007669"/>
    <property type="project" value="InterPro"/>
</dbReference>
<dbReference type="Ensembl" id="ENSCPBT00000030816.1">
    <property type="protein sequence ID" value="ENSCPBP00000026166.1"/>
    <property type="gene ID" value="ENSCPBG00000018568.1"/>
</dbReference>
<dbReference type="InterPro" id="IPR036051">
    <property type="entry name" value="KRAB_dom_sf"/>
</dbReference>
<sequence length="150" mass="16719">MHSSHCSTAQPGMPVTFEEVAVYFTQGQGALLDPAQRALYRDVMRENYETVTSLGKGSLPPWLLESVGPAFLTLVRSFPDQLDWRGMGSIIHSCRVRETCISKPPSIGPECQNGHAKPSPLLQLSRPRSHVLSCVYCFSFEHRIPFHLPP</sequence>
<dbReference type="Proteomes" id="UP000694380">
    <property type="component" value="Unplaced"/>
</dbReference>
<feature type="domain" description="KRAB" evidence="1">
    <location>
        <begin position="15"/>
        <end position="104"/>
    </location>
</feature>
<evidence type="ECO:0000259" key="1">
    <source>
        <dbReference type="PROSITE" id="PS50805"/>
    </source>
</evidence>
<dbReference type="Pfam" id="PF01352">
    <property type="entry name" value="KRAB"/>
    <property type="match status" value="1"/>
</dbReference>
<evidence type="ECO:0000313" key="3">
    <source>
        <dbReference type="Proteomes" id="UP000694380"/>
    </source>
</evidence>
<reference evidence="2" key="1">
    <citation type="submission" date="2025-08" db="UniProtKB">
        <authorList>
            <consortium name="Ensembl"/>
        </authorList>
    </citation>
    <scope>IDENTIFICATION</scope>
</reference>
<accession>A0A8C3I1B3</accession>
<dbReference type="InterPro" id="IPR001909">
    <property type="entry name" value="KRAB"/>
</dbReference>
<proteinExistence type="predicted"/>
<protein>
    <recommendedName>
        <fullName evidence="1">KRAB domain-containing protein</fullName>
    </recommendedName>
</protein>
<dbReference type="GeneTree" id="ENSGT01040000240533"/>
<organism evidence="2 3">
    <name type="scientific">Chrysemys picta bellii</name>
    <name type="common">Western painted turtle</name>
    <name type="synonym">Emys bellii</name>
    <dbReference type="NCBI Taxonomy" id="8478"/>
    <lineage>
        <taxon>Eukaryota</taxon>
        <taxon>Metazoa</taxon>
        <taxon>Chordata</taxon>
        <taxon>Craniata</taxon>
        <taxon>Vertebrata</taxon>
        <taxon>Euteleostomi</taxon>
        <taxon>Archelosauria</taxon>
        <taxon>Testudinata</taxon>
        <taxon>Testudines</taxon>
        <taxon>Cryptodira</taxon>
        <taxon>Durocryptodira</taxon>
        <taxon>Testudinoidea</taxon>
        <taxon>Emydidae</taxon>
        <taxon>Chrysemys</taxon>
    </lineage>
</organism>
<dbReference type="SMART" id="SM00349">
    <property type="entry name" value="KRAB"/>
    <property type="match status" value="1"/>
</dbReference>
<dbReference type="CDD" id="cd07765">
    <property type="entry name" value="KRAB_A-box"/>
    <property type="match status" value="1"/>
</dbReference>
<dbReference type="Gene3D" id="6.10.140.140">
    <property type="match status" value="1"/>
</dbReference>
<reference evidence="2" key="2">
    <citation type="submission" date="2025-09" db="UniProtKB">
        <authorList>
            <consortium name="Ensembl"/>
        </authorList>
    </citation>
    <scope>IDENTIFICATION</scope>
</reference>